<keyword evidence="5" id="KW-0175">Coiled coil</keyword>
<dbReference type="InterPro" id="IPR036397">
    <property type="entry name" value="RNaseH_sf"/>
</dbReference>
<feature type="domain" description="Integrase catalytic" evidence="8">
    <location>
        <begin position="1679"/>
        <end position="1864"/>
    </location>
</feature>
<evidence type="ECO:0000313" key="9">
    <source>
        <dbReference type="EnsemblMetazoa" id="AALFPA23_022370.P33231"/>
    </source>
</evidence>
<dbReference type="InterPro" id="IPR019787">
    <property type="entry name" value="Znf_PHD-finger"/>
</dbReference>
<feature type="region of interest" description="Disordered" evidence="6">
    <location>
        <begin position="235"/>
        <end position="260"/>
    </location>
</feature>
<evidence type="ECO:0000256" key="1">
    <source>
        <dbReference type="ARBA" id="ARBA00022723"/>
    </source>
</evidence>
<keyword evidence="10" id="KW-1185">Reference proteome</keyword>
<dbReference type="InterPro" id="IPR012337">
    <property type="entry name" value="RNaseH-like_sf"/>
</dbReference>
<reference evidence="10" key="1">
    <citation type="journal article" date="2015" name="Proc. Natl. Acad. Sci. U.S.A.">
        <title>Genome sequence of the Asian Tiger mosquito, Aedes albopictus, reveals insights into its biology, genetics, and evolution.</title>
        <authorList>
            <person name="Chen X.G."/>
            <person name="Jiang X."/>
            <person name="Gu J."/>
            <person name="Xu M."/>
            <person name="Wu Y."/>
            <person name="Deng Y."/>
            <person name="Zhang C."/>
            <person name="Bonizzoni M."/>
            <person name="Dermauw W."/>
            <person name="Vontas J."/>
            <person name="Armbruster P."/>
            <person name="Huang X."/>
            <person name="Yang Y."/>
            <person name="Zhang H."/>
            <person name="He W."/>
            <person name="Peng H."/>
            <person name="Liu Y."/>
            <person name="Wu K."/>
            <person name="Chen J."/>
            <person name="Lirakis M."/>
            <person name="Topalis P."/>
            <person name="Van Leeuwen T."/>
            <person name="Hall A.B."/>
            <person name="Jiang X."/>
            <person name="Thorpe C."/>
            <person name="Mueller R.L."/>
            <person name="Sun C."/>
            <person name="Waterhouse R.M."/>
            <person name="Yan G."/>
            <person name="Tu Z.J."/>
            <person name="Fang X."/>
            <person name="James A.A."/>
        </authorList>
    </citation>
    <scope>NUCLEOTIDE SEQUENCE [LARGE SCALE GENOMIC DNA]</scope>
    <source>
        <strain evidence="10">Foshan</strain>
    </source>
</reference>
<dbReference type="GeneID" id="134292228"/>
<dbReference type="Pfam" id="PF03564">
    <property type="entry name" value="DUF1759"/>
    <property type="match status" value="1"/>
</dbReference>
<dbReference type="SMART" id="SM00249">
    <property type="entry name" value="PHD"/>
    <property type="match status" value="1"/>
</dbReference>
<dbReference type="InterPro" id="IPR008042">
    <property type="entry name" value="Retrotrans_Pao"/>
</dbReference>
<evidence type="ECO:0000256" key="5">
    <source>
        <dbReference type="SAM" id="Coils"/>
    </source>
</evidence>
<dbReference type="Gene3D" id="1.10.340.70">
    <property type="match status" value="1"/>
</dbReference>
<organism evidence="9 10">
    <name type="scientific">Aedes albopictus</name>
    <name type="common">Asian tiger mosquito</name>
    <name type="synonym">Stegomyia albopicta</name>
    <dbReference type="NCBI Taxonomy" id="7160"/>
    <lineage>
        <taxon>Eukaryota</taxon>
        <taxon>Metazoa</taxon>
        <taxon>Ecdysozoa</taxon>
        <taxon>Arthropoda</taxon>
        <taxon>Hexapoda</taxon>
        <taxon>Insecta</taxon>
        <taxon>Pterygota</taxon>
        <taxon>Neoptera</taxon>
        <taxon>Endopterygota</taxon>
        <taxon>Diptera</taxon>
        <taxon>Nematocera</taxon>
        <taxon>Culicoidea</taxon>
        <taxon>Culicidae</taxon>
        <taxon>Culicinae</taxon>
        <taxon>Aedini</taxon>
        <taxon>Aedes</taxon>
        <taxon>Stegomyia</taxon>
    </lineage>
</organism>
<evidence type="ECO:0000256" key="3">
    <source>
        <dbReference type="ARBA" id="ARBA00022833"/>
    </source>
</evidence>
<dbReference type="Pfam" id="PF05380">
    <property type="entry name" value="Peptidase_A17"/>
    <property type="match status" value="1"/>
</dbReference>
<dbReference type="Proteomes" id="UP000069940">
    <property type="component" value="Unassembled WGS sequence"/>
</dbReference>
<feature type="region of interest" description="Disordered" evidence="6">
    <location>
        <begin position="81"/>
        <end position="113"/>
    </location>
</feature>
<dbReference type="SUPFAM" id="SSF57903">
    <property type="entry name" value="FYVE/PHD zinc finger"/>
    <property type="match status" value="1"/>
</dbReference>
<feature type="compositionally biased region" description="Basic and acidic residues" evidence="6">
    <location>
        <begin position="2012"/>
        <end position="2025"/>
    </location>
</feature>
<evidence type="ECO:0000259" key="7">
    <source>
        <dbReference type="PROSITE" id="PS50016"/>
    </source>
</evidence>
<evidence type="ECO:0000256" key="2">
    <source>
        <dbReference type="ARBA" id="ARBA00022771"/>
    </source>
</evidence>
<dbReference type="InterPro" id="IPR041588">
    <property type="entry name" value="Integrase_H2C2"/>
</dbReference>
<sequence length="2025" mass="230912">MKPGEEEHNPEKTGYDCAHCEQPNHADDNMVLCEKCQKWFHFMCAGVTSDIKKVPWSCVSCRQAATTANNTRGQVEGGTVLEVSDSMEKDQQENSDPRTSADDDDEEERQHQKELRMMKERFDRQFQREKEKMMMQIRLEREMLERKKAVEAELHKMRSELYEEFEYSPDHLDQENGAVGGKPVPNQEQTDADLEKMWRDKLKFPYEQRKPIADPRGAFPKCSTPKEVSMQLGTINNHQGPPENDPKENTPLRNPQIPTTKVNKPGLPSLPVPSFCPPAAVQPHAPTLHRRQGLQPVAHANFSVSDALHDSRDQAPILPEQELTRAQLAARKGPFAKLPVFTGRPEEWPLFISSFNNGNAACNWTDLENLGRLQESIKGPALEAVRSRLLLPESVPRVIETLRHLYGRPEQLLHSLLQKARKADPPRADRLGTFISFGMIVQQLCDHLVASGMVEHLVNPMLITELVEKLPPTTKMEWVRHKRQQAAVDLSTFSDFLSEIVSEATEATLYAEPRTDSRSNRDWKEKRPKGKEHQGFLNAHVGVEHSSHQLSDQRKGGDQNVNRTPCRGCNSLEHRTRGCEDFRRLVWNDKVKIVEKWKMCKMCLNEHGEARCRFKGHCNVGDCKERHHSLLHPPSSSTPLSTNCHVHDSEQHPVIFRMVPIKLHHEGRTCNVIAFLDEGSSYSLMESNVAEQLKLKGAWEPILVKWTAGMSRLERNSRRVDVSISPSGSNEKLLLRNVHTVQELQLLEQKIRFAEVAARFKHLSGLPVADCLGGSPKILIGLKHLHVYAPLESRVGNAGEPIAVRTRLGWTIYGPQGNNVTGTGFSGHHTAVELADLDLQELLRKHFTLEESGLLVKVLPESNEDRRARIMLEQTTQRIGEHFETGLLWKNDDPQLPDNYQMAVKRLKSLERKLGKNPELALNVEKQIDDYQRKGYAHIATSRELKEAEPGKIWYLPLNVVLNPKKPGKVRLVWDAAAAVQGRSLNTELLKGPDLMSSLPSVMCPFRERPVAFGGDIAEMYHQIHIRASDKSAQRFLYRTTASGPPTIFVMDVATFGSTSSPCSAQYIKNRNAQEYCEEYPDAVEAIVGKHYVDDYFDSTFTVHEAVERAKQVVFIHSKAGFHMRNWVSNSAEFLRHFNGQPDNRIIHFSCDKSNYTERVLGMSWNTQADVFVFAVVMHDDLKPYLMEEKLPTKRILLRIVMSCFDPLGLWTLFTVFGKMIIQDLWRNGCSWDDVVDDNSAKKWFKWIELLPRVQEMKIPRCYFLDAKPSDYQNLELHVFADASEEAYGCVAYFRVLVNGQPRVALVSAKSKVAPLQYMSIPRMELLAAVLGARLAAAVKANHSVEVKTVMFHIDSATVLSWIQSDHRKYKQFVAYRIGDILSLTSPQEWNWIPTKYNIADVITKWGKHGSPIESDGEWVRGPEILRRPKEEWIQRPLPTPGVKEELRAYHLFHEISFSNNLVDTTRFSRHTILVRSIACVFRFISNCRKRVKGQPIETLQATPKLERSIKRVFLSNKTPLKRDEYRLAENYLWRTAQQEGFADERKTLLKNKELPQAKWHSIERSSVLYKLAPFLDEEGVIRMEGRSAHAECIPFEQRFPIVLPKGHDVTSKLLLHYHEKFGHANRETVVNELRQRFYVQHVRAAVLQVMKDCARCKIMKCRPAIPRMAPLPVQRLTPKLRPFSYIGIDYFGPVVVTVGRRAEKRWVCLFTCLVSRAIHMEVAHSLSSQSCIMAIRRFICRRGAPLEIFSDNGTNFLAASKELVQQVRCIELECADIFTDARTQWSFNPPAAPHMGGIWERLVRSAKEALKSLHEGGRLTDEILHTVLAEAEDMVNSRPLTYVPQESAESEALTPNHFLRGLPAGEREEVRTPTNSAEALRDSYKQSQKLADVLWQRWLKECVPTINHRTKWLEEQDPVKEGELVYIVDGNNRRTWIRGIVVKVLRGIDGRVRRALVKTSKGVYRRAVAKLAVMELRSKSDSSCERGPDLREGELLPPLLGTTLTGLSKSDQTDKCHGKVDSDA</sequence>
<dbReference type="Pfam" id="PF00628">
    <property type="entry name" value="PHD"/>
    <property type="match status" value="1"/>
</dbReference>
<dbReference type="Pfam" id="PF17921">
    <property type="entry name" value="Integrase_H2C2"/>
    <property type="match status" value="1"/>
</dbReference>
<feature type="region of interest" description="Disordered" evidence="6">
    <location>
        <begin position="2004"/>
        <end position="2025"/>
    </location>
</feature>
<dbReference type="Pfam" id="PF18701">
    <property type="entry name" value="DUF5641"/>
    <property type="match status" value="1"/>
</dbReference>
<evidence type="ECO:0000313" key="10">
    <source>
        <dbReference type="Proteomes" id="UP000069940"/>
    </source>
</evidence>
<evidence type="ECO:0000256" key="6">
    <source>
        <dbReference type="SAM" id="MobiDB-lite"/>
    </source>
</evidence>
<keyword evidence="1" id="KW-0479">Metal-binding</keyword>
<feature type="compositionally biased region" description="Basic and acidic residues" evidence="6">
    <location>
        <begin position="86"/>
        <end position="101"/>
    </location>
</feature>
<keyword evidence="3" id="KW-0862">Zinc</keyword>
<evidence type="ECO:0000259" key="8">
    <source>
        <dbReference type="PROSITE" id="PS50994"/>
    </source>
</evidence>
<dbReference type="PROSITE" id="PS01359">
    <property type="entry name" value="ZF_PHD_1"/>
    <property type="match status" value="1"/>
</dbReference>
<feature type="compositionally biased region" description="Polar residues" evidence="6">
    <location>
        <begin position="251"/>
        <end position="260"/>
    </location>
</feature>
<dbReference type="PROSITE" id="PS50994">
    <property type="entry name" value="INTEGRASE"/>
    <property type="match status" value="1"/>
</dbReference>
<feature type="domain" description="PHD-type" evidence="7">
    <location>
        <begin position="14"/>
        <end position="64"/>
    </location>
</feature>
<feature type="coiled-coil region" evidence="5">
    <location>
        <begin position="127"/>
        <end position="160"/>
    </location>
</feature>
<dbReference type="SUPFAM" id="SSF53098">
    <property type="entry name" value="Ribonuclease H-like"/>
    <property type="match status" value="1"/>
</dbReference>
<dbReference type="InterPro" id="IPR013083">
    <property type="entry name" value="Znf_RING/FYVE/PHD"/>
</dbReference>
<dbReference type="InterPro" id="IPR001965">
    <property type="entry name" value="Znf_PHD"/>
</dbReference>
<feature type="compositionally biased region" description="Basic and acidic residues" evidence="6">
    <location>
        <begin position="513"/>
        <end position="525"/>
    </location>
</feature>
<dbReference type="InterPro" id="IPR001584">
    <property type="entry name" value="Integrase_cat-core"/>
</dbReference>
<feature type="region of interest" description="Disordered" evidence="6">
    <location>
        <begin position="511"/>
        <end position="533"/>
    </location>
</feature>
<evidence type="ECO:0000256" key="4">
    <source>
        <dbReference type="PROSITE-ProRule" id="PRU00146"/>
    </source>
</evidence>
<dbReference type="InterPro" id="IPR040676">
    <property type="entry name" value="DUF5641"/>
</dbReference>
<dbReference type="Gene3D" id="3.30.420.10">
    <property type="entry name" value="Ribonuclease H-like superfamily/Ribonuclease H"/>
    <property type="match status" value="1"/>
</dbReference>
<dbReference type="InterPro" id="IPR043502">
    <property type="entry name" value="DNA/RNA_pol_sf"/>
</dbReference>
<keyword evidence="2 4" id="KW-0863">Zinc-finger</keyword>
<dbReference type="SUPFAM" id="SSF56672">
    <property type="entry name" value="DNA/RNA polymerases"/>
    <property type="match status" value="1"/>
</dbReference>
<reference evidence="9" key="2">
    <citation type="submission" date="2025-05" db="UniProtKB">
        <authorList>
            <consortium name="EnsemblMetazoa"/>
        </authorList>
    </citation>
    <scope>IDENTIFICATION</scope>
    <source>
        <strain evidence="9">Foshan</strain>
    </source>
</reference>
<accession>A0ABM1ZWZ1</accession>
<name>A0ABM1ZWZ1_AEDAL</name>
<dbReference type="PROSITE" id="PS50016">
    <property type="entry name" value="ZF_PHD_2"/>
    <property type="match status" value="1"/>
</dbReference>
<proteinExistence type="predicted"/>
<dbReference type="Gene3D" id="3.30.40.10">
    <property type="entry name" value="Zinc/RING finger domain, C3HC4 (zinc finger)"/>
    <property type="match status" value="1"/>
</dbReference>
<dbReference type="InterPro" id="IPR019786">
    <property type="entry name" value="Zinc_finger_PHD-type_CS"/>
</dbReference>
<protein>
    <submittedName>
        <fullName evidence="9">Uncharacterized protein</fullName>
    </submittedName>
</protein>
<dbReference type="InterPro" id="IPR011011">
    <property type="entry name" value="Znf_FYVE_PHD"/>
</dbReference>
<dbReference type="PANTHER" id="PTHR47331">
    <property type="entry name" value="PHD-TYPE DOMAIN-CONTAINING PROTEIN"/>
    <property type="match status" value="1"/>
</dbReference>
<dbReference type="RefSeq" id="XP_062717189.1">
    <property type="nucleotide sequence ID" value="XM_062861205.1"/>
</dbReference>
<dbReference type="PANTHER" id="PTHR47331:SF5">
    <property type="entry name" value="RIBONUCLEASE H"/>
    <property type="match status" value="1"/>
</dbReference>
<dbReference type="InterPro" id="IPR005312">
    <property type="entry name" value="DUF1759"/>
</dbReference>
<dbReference type="EnsemblMetazoa" id="AALFPA23_022370.R33231">
    <property type="protein sequence ID" value="AALFPA23_022370.P33231"/>
    <property type="gene ID" value="AALFPA23_022370"/>
</dbReference>
<dbReference type="CDD" id="cd15489">
    <property type="entry name" value="PHD_SF"/>
    <property type="match status" value="1"/>
</dbReference>